<keyword evidence="2" id="KW-1185">Reference proteome</keyword>
<evidence type="ECO:0000313" key="2">
    <source>
        <dbReference type="Proteomes" id="UP000001064"/>
    </source>
</evidence>
<dbReference type="VEuPathDB" id="AmoebaDB:DICPUDRAFT_160427"/>
<dbReference type="RefSeq" id="XP_003295212.1">
    <property type="nucleotide sequence ID" value="XM_003295164.1"/>
</dbReference>
<dbReference type="InParanoid" id="F1A6B8"/>
<evidence type="ECO:0000313" key="1">
    <source>
        <dbReference type="EMBL" id="EGC28264.1"/>
    </source>
</evidence>
<dbReference type="AlphaFoldDB" id="F1A6B8"/>
<protein>
    <submittedName>
        <fullName evidence="1">Uncharacterized protein</fullName>
    </submittedName>
</protein>
<sequence length="59" mass="6781">MNPKVLHQLCRKGQTSSSIFIAGSYRQCCYVSACYQQTRFISRNDPVKIIKKIIQNIVC</sequence>
<dbReference type="EMBL" id="GL871710">
    <property type="protein sequence ID" value="EGC28264.1"/>
    <property type="molecule type" value="Genomic_DNA"/>
</dbReference>
<name>F1A6B8_DICPU</name>
<feature type="non-terminal residue" evidence="1">
    <location>
        <position position="59"/>
    </location>
</feature>
<dbReference type="Proteomes" id="UP000001064">
    <property type="component" value="Unassembled WGS sequence"/>
</dbReference>
<dbReference type="GeneID" id="10511316"/>
<reference evidence="2" key="1">
    <citation type="journal article" date="2011" name="Genome Biol.">
        <title>Comparative genomics of the social amoebae Dictyostelium discoideum and Dictyostelium purpureum.</title>
        <authorList>
            <consortium name="US DOE Joint Genome Institute (JGI-PGF)"/>
            <person name="Sucgang R."/>
            <person name="Kuo A."/>
            <person name="Tian X."/>
            <person name="Salerno W."/>
            <person name="Parikh A."/>
            <person name="Feasley C.L."/>
            <person name="Dalin E."/>
            <person name="Tu H."/>
            <person name="Huang E."/>
            <person name="Barry K."/>
            <person name="Lindquist E."/>
            <person name="Shapiro H."/>
            <person name="Bruce D."/>
            <person name="Schmutz J."/>
            <person name="Salamov A."/>
            <person name="Fey P."/>
            <person name="Gaudet P."/>
            <person name="Anjard C."/>
            <person name="Babu M.M."/>
            <person name="Basu S."/>
            <person name="Bushmanova Y."/>
            <person name="van der Wel H."/>
            <person name="Katoh-Kurasawa M."/>
            <person name="Dinh C."/>
            <person name="Coutinho P.M."/>
            <person name="Saito T."/>
            <person name="Elias M."/>
            <person name="Schaap P."/>
            <person name="Kay R.R."/>
            <person name="Henrissat B."/>
            <person name="Eichinger L."/>
            <person name="Rivero F."/>
            <person name="Putnam N.H."/>
            <person name="West C.M."/>
            <person name="Loomis W.F."/>
            <person name="Chisholm R.L."/>
            <person name="Shaulsky G."/>
            <person name="Strassmann J.E."/>
            <person name="Queller D.C."/>
            <person name="Kuspa A."/>
            <person name="Grigoriev I.V."/>
        </authorList>
    </citation>
    <scope>NUCLEOTIDE SEQUENCE [LARGE SCALE GENOMIC DNA]</scope>
    <source>
        <strain evidence="2">QSDP1</strain>
    </source>
</reference>
<dbReference type="KEGG" id="dpp:DICPUDRAFT_160427"/>
<gene>
    <name evidence="1" type="ORF">DICPUDRAFT_160427</name>
</gene>
<proteinExistence type="predicted"/>
<organism evidence="1 2">
    <name type="scientific">Dictyostelium purpureum</name>
    <name type="common">Slime mold</name>
    <dbReference type="NCBI Taxonomy" id="5786"/>
    <lineage>
        <taxon>Eukaryota</taxon>
        <taxon>Amoebozoa</taxon>
        <taxon>Evosea</taxon>
        <taxon>Eumycetozoa</taxon>
        <taxon>Dictyostelia</taxon>
        <taxon>Dictyosteliales</taxon>
        <taxon>Dictyosteliaceae</taxon>
        <taxon>Dictyostelium</taxon>
    </lineage>
</organism>
<accession>F1A6B8</accession>